<dbReference type="InterPro" id="IPR036429">
    <property type="entry name" value="SpoA-like_sf"/>
</dbReference>
<dbReference type="AlphaFoldDB" id="A0A2T2WNS5"/>
<organism evidence="4 5">
    <name type="scientific">Sulfobacillus acidophilus</name>
    <dbReference type="NCBI Taxonomy" id="53633"/>
    <lineage>
        <taxon>Bacteria</taxon>
        <taxon>Bacillati</taxon>
        <taxon>Bacillota</taxon>
        <taxon>Clostridia</taxon>
        <taxon>Eubacteriales</taxon>
        <taxon>Clostridiales Family XVII. Incertae Sedis</taxon>
        <taxon>Sulfobacillus</taxon>
    </lineage>
</organism>
<evidence type="ECO:0000256" key="1">
    <source>
        <dbReference type="ARBA" id="ARBA00009226"/>
    </source>
</evidence>
<dbReference type="Pfam" id="PF01052">
    <property type="entry name" value="FliMN_C"/>
    <property type="match status" value="1"/>
</dbReference>
<evidence type="ECO:0000313" key="5">
    <source>
        <dbReference type="Proteomes" id="UP000241848"/>
    </source>
</evidence>
<dbReference type="GO" id="GO:0003774">
    <property type="term" value="F:cytoskeletal motor activity"/>
    <property type="evidence" value="ECO:0007669"/>
    <property type="project" value="InterPro"/>
</dbReference>
<dbReference type="EMBL" id="PXYV01000002">
    <property type="protein sequence ID" value="PSR23905.1"/>
    <property type="molecule type" value="Genomic_DNA"/>
</dbReference>
<name>A0A2T2WNS5_9FIRM</name>
<feature type="domain" description="Flagellar motor switch protein FliN-like C-terminal" evidence="3">
    <location>
        <begin position="73"/>
        <end position="140"/>
    </location>
</feature>
<dbReference type="Gene3D" id="2.30.330.10">
    <property type="entry name" value="SpoA-like"/>
    <property type="match status" value="1"/>
</dbReference>
<evidence type="ECO:0000313" key="4">
    <source>
        <dbReference type="EMBL" id="PSR23905.1"/>
    </source>
</evidence>
<protein>
    <recommendedName>
        <fullName evidence="3">Flagellar motor switch protein FliN-like C-terminal domain-containing protein</fullName>
    </recommendedName>
</protein>
<evidence type="ECO:0000256" key="2">
    <source>
        <dbReference type="SAM" id="MobiDB-lite"/>
    </source>
</evidence>
<dbReference type="GO" id="GO:0071978">
    <property type="term" value="P:bacterial-type flagellum-dependent swarming motility"/>
    <property type="evidence" value="ECO:0007669"/>
    <property type="project" value="TreeGrafter"/>
</dbReference>
<dbReference type="Proteomes" id="UP000241848">
    <property type="component" value="Unassembled WGS sequence"/>
</dbReference>
<comment type="similarity">
    <text evidence="1">Belongs to the FliN/MopA/SpaO family.</text>
</comment>
<feature type="region of interest" description="Disordered" evidence="2">
    <location>
        <begin position="21"/>
        <end position="47"/>
    </location>
</feature>
<reference evidence="4 5" key="1">
    <citation type="journal article" date="2014" name="BMC Genomics">
        <title>Comparison of environmental and isolate Sulfobacillus genomes reveals diverse carbon, sulfur, nitrogen, and hydrogen metabolisms.</title>
        <authorList>
            <person name="Justice N.B."/>
            <person name="Norman A."/>
            <person name="Brown C.T."/>
            <person name="Singh A."/>
            <person name="Thomas B.C."/>
            <person name="Banfield J.F."/>
        </authorList>
    </citation>
    <scope>NUCLEOTIDE SEQUENCE [LARGE SCALE GENOMIC DNA]</scope>
    <source>
        <strain evidence="4">AMDSBA3</strain>
    </source>
</reference>
<dbReference type="PRINTS" id="PR00956">
    <property type="entry name" value="FLGMOTORFLIN"/>
</dbReference>
<sequence>MPDDQRPLSQEEIDALLEALSANPPDSDTALPATGSVPLGDDNETANVPPTPATNLVESVHPALDNPRLQRTLGLPVTMFVSLGQKNLPTRSLLNWGIGTQIVLNREWQRAVSIKINGLEVGEGRVVIVGNNFGVEITKWGRP</sequence>
<dbReference type="InterPro" id="IPR001172">
    <property type="entry name" value="FliN_T3SS_HrcQb"/>
</dbReference>
<accession>A0A2T2WNS5</accession>
<dbReference type="InterPro" id="IPR001543">
    <property type="entry name" value="FliN-like_C"/>
</dbReference>
<dbReference type="PANTHER" id="PTHR30034:SF6">
    <property type="entry name" value="YOP PROTEINS TRANSLOCATION PROTEIN Q"/>
    <property type="match status" value="1"/>
</dbReference>
<proteinExistence type="inferred from homology"/>
<dbReference type="SUPFAM" id="SSF101801">
    <property type="entry name" value="Surface presentation of antigens (SPOA)"/>
    <property type="match status" value="1"/>
</dbReference>
<dbReference type="GO" id="GO:0009425">
    <property type="term" value="C:bacterial-type flagellum basal body"/>
    <property type="evidence" value="ECO:0007669"/>
    <property type="project" value="InterPro"/>
</dbReference>
<dbReference type="PANTHER" id="PTHR30034">
    <property type="entry name" value="FLAGELLAR MOTOR SWITCH PROTEIN FLIM"/>
    <property type="match status" value="1"/>
</dbReference>
<comment type="caution">
    <text evidence="4">The sequence shown here is derived from an EMBL/GenBank/DDBJ whole genome shotgun (WGS) entry which is preliminary data.</text>
</comment>
<gene>
    <name evidence="4" type="ORF">C7B45_01065</name>
</gene>
<dbReference type="GO" id="GO:0050918">
    <property type="term" value="P:positive chemotaxis"/>
    <property type="evidence" value="ECO:0007669"/>
    <property type="project" value="TreeGrafter"/>
</dbReference>
<evidence type="ECO:0000259" key="3">
    <source>
        <dbReference type="Pfam" id="PF01052"/>
    </source>
</evidence>